<dbReference type="GO" id="GO:0005634">
    <property type="term" value="C:nucleus"/>
    <property type="evidence" value="ECO:0007669"/>
    <property type="project" value="UniProtKB-SubCell"/>
</dbReference>
<dbReference type="EC" id="3.6.1.-" evidence="5"/>
<dbReference type="Proteomes" id="UP000007875">
    <property type="component" value="Unassembled WGS sequence"/>
</dbReference>
<dbReference type="GeneTree" id="ENSGT00390000006425"/>
<evidence type="ECO:0000256" key="5">
    <source>
        <dbReference type="RuleBase" id="RU367113"/>
    </source>
</evidence>
<dbReference type="GO" id="GO:0005829">
    <property type="term" value="C:cytosol"/>
    <property type="evidence" value="ECO:0007669"/>
    <property type="project" value="TreeGrafter"/>
</dbReference>
<evidence type="ECO:0000313" key="7">
    <source>
        <dbReference type="Ensembl" id="ENSCSAVP00000016204.1"/>
    </source>
</evidence>
<comment type="similarity">
    <text evidence="1 5">Belongs to the DXO/Dom3Z family.</text>
</comment>
<keyword evidence="8" id="KW-1185">Reference proteome</keyword>
<dbReference type="InterPro" id="IPR013961">
    <property type="entry name" value="RAI1"/>
</dbReference>
<dbReference type="Pfam" id="PF08652">
    <property type="entry name" value="RAI1"/>
    <property type="match status" value="1"/>
</dbReference>
<feature type="domain" description="RAI1-like" evidence="6">
    <location>
        <begin position="1"/>
        <end position="353"/>
    </location>
</feature>
<dbReference type="GO" id="GO:0004518">
    <property type="term" value="F:nuclease activity"/>
    <property type="evidence" value="ECO:0007669"/>
    <property type="project" value="UniProtKB-KW"/>
</dbReference>
<comment type="catalytic activity">
    <reaction evidence="2">
        <text>a 5'-end FAD-phospho-ribonucleoside in mRNA + H2O = a 5'-end phospho-ribonucleoside in mRNA + FAD + H(+)</text>
        <dbReference type="Rhea" id="RHEA:67492"/>
        <dbReference type="Rhea" id="RHEA-COMP:15692"/>
        <dbReference type="Rhea" id="RHEA-COMP:17275"/>
        <dbReference type="ChEBI" id="CHEBI:15377"/>
        <dbReference type="ChEBI" id="CHEBI:15378"/>
        <dbReference type="ChEBI" id="CHEBI:57692"/>
        <dbReference type="ChEBI" id="CHEBI:138282"/>
        <dbReference type="ChEBI" id="CHEBI:172372"/>
    </reaction>
    <physiologicalReaction direction="left-to-right" evidence="2">
        <dbReference type="Rhea" id="RHEA:67493"/>
    </physiologicalReaction>
</comment>
<comment type="catalytic activity">
    <reaction evidence="3">
        <text>a 5'-end CoA-ribonucleoside in mRNA + H2O = 3'-dephospho-CoA + a 5'-end phospho-ribonucleoside in mRNA + H(+)</text>
        <dbReference type="Rhea" id="RHEA:67496"/>
        <dbReference type="Rhea" id="RHEA-COMP:15692"/>
        <dbReference type="Rhea" id="RHEA-COMP:17276"/>
        <dbReference type="ChEBI" id="CHEBI:15377"/>
        <dbReference type="ChEBI" id="CHEBI:15378"/>
        <dbReference type="ChEBI" id="CHEBI:57328"/>
        <dbReference type="ChEBI" id="CHEBI:138282"/>
        <dbReference type="ChEBI" id="CHEBI:172371"/>
    </reaction>
    <physiologicalReaction direction="left-to-right" evidence="3">
        <dbReference type="Rhea" id="RHEA:67497"/>
    </physiologicalReaction>
</comment>
<dbReference type="Ensembl" id="ENSCSAVT00000016385.1">
    <property type="protein sequence ID" value="ENSCSAVP00000016204.1"/>
    <property type="gene ID" value="ENSCSAVG00000009527.1"/>
</dbReference>
<dbReference type="HOGENOM" id="CLU_024877_1_2_1"/>
<dbReference type="InParanoid" id="H2ZF38"/>
<dbReference type="GO" id="GO:0110155">
    <property type="term" value="P:NAD-cap decapping"/>
    <property type="evidence" value="ECO:0007669"/>
    <property type="project" value="TreeGrafter"/>
</dbReference>
<reference evidence="7" key="2">
    <citation type="submission" date="2025-08" db="UniProtKB">
        <authorList>
            <consortium name="Ensembl"/>
        </authorList>
    </citation>
    <scope>IDENTIFICATION</scope>
</reference>
<dbReference type="GO" id="GO:0000956">
    <property type="term" value="P:nuclear-transcribed mRNA catabolic process"/>
    <property type="evidence" value="ECO:0007669"/>
    <property type="project" value="TreeGrafter"/>
</dbReference>
<dbReference type="InterPro" id="IPR039039">
    <property type="entry name" value="RAI1-like_fam"/>
</dbReference>
<keyword evidence="5" id="KW-0378">Hydrolase</keyword>
<dbReference type="OMA" id="VVTWRGH"/>
<accession>H2ZF38</accession>
<reference evidence="8" key="1">
    <citation type="submission" date="2003-08" db="EMBL/GenBank/DDBJ databases">
        <authorList>
            <person name="Birren B."/>
            <person name="Nusbaum C."/>
            <person name="Abebe A."/>
            <person name="Abouelleil A."/>
            <person name="Adekoya E."/>
            <person name="Ait-zahra M."/>
            <person name="Allen N."/>
            <person name="Allen T."/>
            <person name="An P."/>
            <person name="Anderson M."/>
            <person name="Anderson S."/>
            <person name="Arachchi H."/>
            <person name="Armbruster J."/>
            <person name="Bachantsang P."/>
            <person name="Baldwin J."/>
            <person name="Barry A."/>
            <person name="Bayul T."/>
            <person name="Blitshsteyn B."/>
            <person name="Bloom T."/>
            <person name="Blye J."/>
            <person name="Boguslavskiy L."/>
            <person name="Borowsky M."/>
            <person name="Boukhgalter B."/>
            <person name="Brunache A."/>
            <person name="Butler J."/>
            <person name="Calixte N."/>
            <person name="Calvo S."/>
            <person name="Camarata J."/>
            <person name="Campo K."/>
            <person name="Chang J."/>
            <person name="Cheshatsang Y."/>
            <person name="Citroen M."/>
            <person name="Collymore A."/>
            <person name="Considine T."/>
            <person name="Cook A."/>
            <person name="Cooke P."/>
            <person name="Corum B."/>
            <person name="Cuomo C."/>
            <person name="David R."/>
            <person name="Dawoe T."/>
            <person name="Degray S."/>
            <person name="Dodge S."/>
            <person name="Dooley K."/>
            <person name="Dorje P."/>
            <person name="Dorjee K."/>
            <person name="Dorris L."/>
            <person name="Duffey N."/>
            <person name="Dupes A."/>
            <person name="Elkins T."/>
            <person name="Engels R."/>
            <person name="Erickson J."/>
            <person name="Farina A."/>
            <person name="Faro S."/>
            <person name="Ferreira P."/>
            <person name="Fischer H."/>
            <person name="Fitzgerald M."/>
            <person name="Foley K."/>
            <person name="Gage D."/>
            <person name="Galagan J."/>
            <person name="Gearin G."/>
            <person name="Gnerre S."/>
            <person name="Gnirke A."/>
            <person name="Goyette A."/>
            <person name="Graham J."/>
            <person name="Grandbois E."/>
            <person name="Gyaltsen K."/>
            <person name="Hafez N."/>
            <person name="Hagopian D."/>
            <person name="Hagos B."/>
            <person name="Hall J."/>
            <person name="Hatcher B."/>
            <person name="Heller A."/>
            <person name="Higgins H."/>
            <person name="Honan T."/>
            <person name="Horn A."/>
            <person name="Houde N."/>
            <person name="Hughes L."/>
            <person name="Hulme W."/>
            <person name="Husby E."/>
            <person name="Iliev I."/>
            <person name="Jaffe D."/>
            <person name="Jones C."/>
            <person name="Kamal M."/>
            <person name="Kamat A."/>
            <person name="Kamvysselis M."/>
            <person name="Karlsson E."/>
            <person name="Kells C."/>
            <person name="Kieu A."/>
            <person name="Kisner P."/>
            <person name="Kodira C."/>
            <person name="Kulbokas E."/>
            <person name="Labutti K."/>
            <person name="Lama D."/>
            <person name="Landers T."/>
            <person name="Leger J."/>
            <person name="Levine S."/>
            <person name="Lewis D."/>
            <person name="Lewis T."/>
            <person name="Lindblad-toh K."/>
            <person name="Liu X."/>
            <person name="Lokyitsang T."/>
            <person name="Lokyitsang Y."/>
            <person name="Lucien O."/>
            <person name="Lui A."/>
            <person name="Ma L.J."/>
            <person name="Mabbitt R."/>
            <person name="Macdonald J."/>
            <person name="Maclean C."/>
            <person name="Major J."/>
            <person name="Manning J."/>
            <person name="Marabella R."/>
            <person name="Maru K."/>
            <person name="Matthews C."/>
            <person name="Mauceli E."/>
            <person name="Mccarthy M."/>
            <person name="Mcdonough S."/>
            <person name="Mcghee T."/>
            <person name="Meldrim J."/>
            <person name="Meneus L."/>
            <person name="Mesirov J."/>
            <person name="Mihalev A."/>
            <person name="Mihova T."/>
            <person name="Mikkelsen T."/>
            <person name="Mlenga V."/>
            <person name="Moru K."/>
            <person name="Mozes J."/>
            <person name="Mulrain L."/>
            <person name="Munson G."/>
            <person name="Naylor J."/>
            <person name="Newes C."/>
            <person name="Nguyen C."/>
            <person name="Nguyen N."/>
            <person name="Nguyen T."/>
            <person name="Nicol R."/>
            <person name="Nielsen C."/>
            <person name="Nizzari M."/>
            <person name="Norbu C."/>
            <person name="Norbu N."/>
            <person name="O'donnell P."/>
            <person name="Okoawo O."/>
            <person name="O'leary S."/>
            <person name="Omotosho B."/>
            <person name="O'neill K."/>
            <person name="Osman S."/>
            <person name="Parker S."/>
            <person name="Perrin D."/>
            <person name="Phunkhang P."/>
            <person name="Piqani B."/>
            <person name="Purcell S."/>
            <person name="Rachupka T."/>
            <person name="Ramasamy U."/>
            <person name="Rameau R."/>
            <person name="Ray V."/>
            <person name="Raymond C."/>
            <person name="Retta R."/>
            <person name="Richardson S."/>
            <person name="Rise C."/>
            <person name="Rodriguez J."/>
            <person name="Rogers J."/>
            <person name="Rogov P."/>
            <person name="Rutman M."/>
            <person name="Schupbach R."/>
            <person name="Seaman C."/>
            <person name="Settipalli S."/>
            <person name="Sharpe T."/>
            <person name="Sheridan J."/>
            <person name="Sherpa N."/>
            <person name="Shi J."/>
            <person name="Smirnov S."/>
            <person name="Smith C."/>
            <person name="Sougnez C."/>
            <person name="Spencer B."/>
            <person name="Stalker J."/>
            <person name="Stange-thomann N."/>
            <person name="Stavropoulos S."/>
            <person name="Stetson K."/>
            <person name="Stone C."/>
            <person name="Stone S."/>
            <person name="Stubbs M."/>
            <person name="Talamas J."/>
            <person name="Tchuinga P."/>
            <person name="Tenzing P."/>
            <person name="Tesfaye S."/>
            <person name="Theodore J."/>
            <person name="Thoulutsang Y."/>
            <person name="Topham K."/>
            <person name="Towey S."/>
            <person name="Tsamla T."/>
            <person name="Tsomo N."/>
            <person name="Vallee D."/>
            <person name="Vassiliev H."/>
            <person name="Venkataraman V."/>
            <person name="Vinson J."/>
            <person name="Vo A."/>
            <person name="Wade C."/>
            <person name="Wang S."/>
            <person name="Wangchuk T."/>
            <person name="Wangdi T."/>
            <person name="Whittaker C."/>
            <person name="Wilkinson J."/>
            <person name="Wu Y."/>
            <person name="Wyman D."/>
            <person name="Yadav S."/>
            <person name="Yang S."/>
            <person name="Yang X."/>
            <person name="Yeager S."/>
            <person name="Yee E."/>
            <person name="Young G."/>
            <person name="Zainoun J."/>
            <person name="Zembeck L."/>
            <person name="Zimmer A."/>
            <person name="Zody M."/>
            <person name="Lander E."/>
        </authorList>
    </citation>
    <scope>NUCLEOTIDE SEQUENCE [LARGE SCALE GENOMIC DNA]</scope>
</reference>
<keyword evidence="5" id="KW-0479">Metal-binding</keyword>
<evidence type="ECO:0000256" key="2">
    <source>
        <dbReference type="ARBA" id="ARBA00024458"/>
    </source>
</evidence>
<dbReference type="AlphaFoldDB" id="H2ZF38"/>
<comment type="cofactor">
    <cofactor evidence="5">
        <name>a divalent metal cation</name>
        <dbReference type="ChEBI" id="CHEBI:60240"/>
    </cofactor>
</comment>
<organism evidence="7 8">
    <name type="scientific">Ciona savignyi</name>
    <name type="common">Pacific transparent sea squirt</name>
    <dbReference type="NCBI Taxonomy" id="51511"/>
    <lineage>
        <taxon>Eukaryota</taxon>
        <taxon>Metazoa</taxon>
        <taxon>Chordata</taxon>
        <taxon>Tunicata</taxon>
        <taxon>Ascidiacea</taxon>
        <taxon>Phlebobranchia</taxon>
        <taxon>Cionidae</taxon>
        <taxon>Ciona</taxon>
    </lineage>
</organism>
<comment type="catalytic activity">
    <reaction evidence="4">
        <text>a 5'-end NAD(+)-phospho-ribonucleoside in snoRNA + H2O = a 5'-end phospho-ribonucleoside in snoRNA + NAD(+) + H(+)</text>
        <dbReference type="Rhea" id="RHEA:60892"/>
        <dbReference type="Rhea" id="RHEA-COMP:15699"/>
        <dbReference type="Rhea" id="RHEA-COMP:15700"/>
        <dbReference type="ChEBI" id="CHEBI:15377"/>
        <dbReference type="ChEBI" id="CHEBI:15378"/>
        <dbReference type="ChEBI" id="CHEBI:57540"/>
        <dbReference type="ChEBI" id="CHEBI:138282"/>
        <dbReference type="ChEBI" id="CHEBI:144029"/>
    </reaction>
    <physiologicalReaction direction="left-to-right" evidence="4">
        <dbReference type="Rhea" id="RHEA:60893"/>
    </physiologicalReaction>
</comment>
<evidence type="ECO:0000256" key="1">
    <source>
        <dbReference type="ARBA" id="ARBA00006562"/>
    </source>
</evidence>
<evidence type="ECO:0000256" key="3">
    <source>
        <dbReference type="ARBA" id="ARBA00024564"/>
    </source>
</evidence>
<keyword evidence="5" id="KW-0540">Nuclease</keyword>
<evidence type="ECO:0000256" key="4">
    <source>
        <dbReference type="ARBA" id="ARBA00049418"/>
    </source>
</evidence>
<sequence>RKPTEVGRFSLDGNRKFHHDRSEMTCFCPPVREKALLYNLDLNDGYNSNRYIKRDENVKEKLDHMLHWFLLNKNRFDVKNDEKGENVIGSSPDFLLWRGHLTKMMCTPFEKREGWKMAIQKLNNTIYISEVETEESRLRRLNRTDRESLMTYWGTRFEGYMTGNFPKPGHAPKPMDQTSSKETITNTNRAFCSVLRSRLHGRHSLVYGAEVDCCHPVDVVTPPDSYIELKTSRIFTSPRQETNFYKFKALKWWAQSFLAGVPQITCGFRNDSGIVTELCDFKTLDLPSKTYAWDAHTCLVFLDNILQFVKEKCNGSNAPNWSKVGMLTYDAQKQVIIYDNLDSEEFCFLPDWFLKEMQ</sequence>
<protein>
    <recommendedName>
        <fullName evidence="5">Decapping nuclease</fullName>
        <ecNumber evidence="5">3.6.1.-</ecNumber>
    </recommendedName>
</protein>
<evidence type="ECO:0000313" key="8">
    <source>
        <dbReference type="Proteomes" id="UP000007875"/>
    </source>
</evidence>
<dbReference type="STRING" id="51511.ENSCSAVP00000016204"/>
<dbReference type="GO" id="GO:0046872">
    <property type="term" value="F:metal ion binding"/>
    <property type="evidence" value="ECO:0007669"/>
    <property type="project" value="UniProtKB-KW"/>
</dbReference>
<dbReference type="eggNOG" id="KOG1982">
    <property type="taxonomic scope" value="Eukaryota"/>
</dbReference>
<keyword evidence="5" id="KW-0694">RNA-binding</keyword>
<dbReference type="FunCoup" id="H2ZF38">
    <property type="interactions" value="35"/>
</dbReference>
<dbReference type="GO" id="GO:0000166">
    <property type="term" value="F:nucleotide binding"/>
    <property type="evidence" value="ECO:0007669"/>
    <property type="project" value="UniProtKB-KW"/>
</dbReference>
<keyword evidence="5" id="KW-0539">Nucleus</keyword>
<reference evidence="7" key="3">
    <citation type="submission" date="2025-09" db="UniProtKB">
        <authorList>
            <consortium name="Ensembl"/>
        </authorList>
    </citation>
    <scope>IDENTIFICATION</scope>
</reference>
<keyword evidence="5" id="KW-0547">Nucleotide-binding</keyword>
<dbReference type="PANTHER" id="PTHR12395:SF9">
    <property type="entry name" value="DECAPPING AND EXORIBONUCLEASE PROTEIN"/>
    <property type="match status" value="1"/>
</dbReference>
<name>H2ZF38_CIOSA</name>
<dbReference type="PANTHER" id="PTHR12395">
    <property type="entry name" value="DOM-3 RELATED"/>
    <property type="match status" value="1"/>
</dbReference>
<comment type="function">
    <text evidence="5">Decapping enzyme for NAD-capped RNAs: specifically hydrolyzes the nicotinamide adenine dinucleotide (NAD) cap from a subset of RNAs by removing the entire NAD moiety from the 5'-end of an NAD-capped RNA.</text>
</comment>
<evidence type="ECO:0000259" key="6">
    <source>
        <dbReference type="Pfam" id="PF08652"/>
    </source>
</evidence>
<dbReference type="GO" id="GO:0003723">
    <property type="term" value="F:RNA binding"/>
    <property type="evidence" value="ECO:0007669"/>
    <property type="project" value="UniProtKB-KW"/>
</dbReference>
<proteinExistence type="inferred from homology"/>
<comment type="subcellular location">
    <subcellularLocation>
        <location evidence="5">Nucleus</location>
    </subcellularLocation>
</comment>
<dbReference type="GO" id="GO:0034353">
    <property type="term" value="F:mRNA 5'-diphosphatase activity"/>
    <property type="evidence" value="ECO:0007669"/>
    <property type="project" value="TreeGrafter"/>
</dbReference>